<dbReference type="AlphaFoldDB" id="A0A074LNC9"/>
<sequence>MYEVKQRAIEWQGKRLRLKRTVTGAALMIAAVLSVVIYKATAGQDIRWSVVIGLFAVGLVVCVGSLMAYANTMLVAMYYAAYARLLEAPEELDLVTGTLEEVSRVQMPYIGMLYQVTVSVAGESYRYYCPGKLLQGVYPQERIRLRTHDLFAIRVDRV</sequence>
<accession>A0A074LNC9</accession>
<reference evidence="2 3" key="1">
    <citation type="journal article" date="2013" name="Int. J. Syst. Evol. Microbiol.">
        <title>Tumebacillus flagellatus sp. nov., an alpha-amylase/pullulanase-producing bacterium isolated from cassava wastewater.</title>
        <authorList>
            <person name="Wang Q."/>
            <person name="Xie N."/>
            <person name="Qin Y."/>
            <person name="Shen N."/>
            <person name="Zhu J."/>
            <person name="Mi H."/>
            <person name="Huang R."/>
        </authorList>
    </citation>
    <scope>NUCLEOTIDE SEQUENCE [LARGE SCALE GENOMIC DNA]</scope>
    <source>
        <strain evidence="2 3">GST4</strain>
    </source>
</reference>
<name>A0A074LNC9_9BACL</name>
<keyword evidence="1" id="KW-0472">Membrane</keyword>
<evidence type="ECO:0000256" key="1">
    <source>
        <dbReference type="SAM" id="Phobius"/>
    </source>
</evidence>
<organism evidence="2 3">
    <name type="scientific">Tumebacillus flagellatus</name>
    <dbReference type="NCBI Taxonomy" id="1157490"/>
    <lineage>
        <taxon>Bacteria</taxon>
        <taxon>Bacillati</taxon>
        <taxon>Bacillota</taxon>
        <taxon>Bacilli</taxon>
        <taxon>Bacillales</taxon>
        <taxon>Alicyclobacillaceae</taxon>
        <taxon>Tumebacillus</taxon>
    </lineage>
</organism>
<evidence type="ECO:0000313" key="2">
    <source>
        <dbReference type="EMBL" id="KEO83616.1"/>
    </source>
</evidence>
<comment type="caution">
    <text evidence="2">The sequence shown here is derived from an EMBL/GenBank/DDBJ whole genome shotgun (WGS) entry which is preliminary data.</text>
</comment>
<dbReference type="STRING" id="1157490.EL26_09395"/>
<dbReference type="EMBL" id="JMIR01000010">
    <property type="protein sequence ID" value="KEO83616.1"/>
    <property type="molecule type" value="Genomic_DNA"/>
</dbReference>
<dbReference type="Proteomes" id="UP000027931">
    <property type="component" value="Unassembled WGS sequence"/>
</dbReference>
<feature type="transmembrane region" description="Helical" evidence="1">
    <location>
        <begin position="21"/>
        <end position="40"/>
    </location>
</feature>
<feature type="transmembrane region" description="Helical" evidence="1">
    <location>
        <begin position="46"/>
        <end position="69"/>
    </location>
</feature>
<evidence type="ECO:0000313" key="3">
    <source>
        <dbReference type="Proteomes" id="UP000027931"/>
    </source>
</evidence>
<gene>
    <name evidence="2" type="ORF">EL26_09395</name>
</gene>
<protein>
    <submittedName>
        <fullName evidence="2">Uncharacterized protein</fullName>
    </submittedName>
</protein>
<keyword evidence="1" id="KW-1133">Transmembrane helix</keyword>
<keyword evidence="1" id="KW-0812">Transmembrane</keyword>
<proteinExistence type="predicted"/>
<keyword evidence="3" id="KW-1185">Reference proteome</keyword>